<feature type="binding site" evidence="6">
    <location>
        <begin position="99"/>
        <end position="106"/>
    </location>
    <ligand>
        <name>ATP</name>
        <dbReference type="ChEBI" id="CHEBI:30616"/>
    </ligand>
</feature>
<evidence type="ECO:0000256" key="1">
    <source>
        <dbReference type="ARBA" id="ARBA00004245"/>
    </source>
</evidence>
<dbReference type="SMART" id="SM00129">
    <property type="entry name" value="KISc"/>
    <property type="match status" value="1"/>
</dbReference>
<dbReference type="GO" id="GO:0003777">
    <property type="term" value="F:microtubule motor activity"/>
    <property type="evidence" value="ECO:0007669"/>
    <property type="project" value="InterPro"/>
</dbReference>
<name>A0A4X1SK45_PIG</name>
<dbReference type="PROSITE" id="PS50067">
    <property type="entry name" value="KINESIN_MOTOR_2"/>
    <property type="match status" value="1"/>
</dbReference>
<protein>
    <recommendedName>
        <fullName evidence="8">Kinesin motor domain-containing protein</fullName>
    </recommendedName>
</protein>
<dbReference type="Pfam" id="PF00225">
    <property type="entry name" value="Kinesin"/>
    <property type="match status" value="1"/>
</dbReference>
<evidence type="ECO:0000256" key="6">
    <source>
        <dbReference type="PROSITE-ProRule" id="PRU00283"/>
    </source>
</evidence>
<accession>A0A4X1SK45</accession>
<dbReference type="InterPro" id="IPR036961">
    <property type="entry name" value="Kinesin_motor_dom_sf"/>
</dbReference>
<dbReference type="GO" id="GO:0007018">
    <property type="term" value="P:microtubule-based movement"/>
    <property type="evidence" value="ECO:0007669"/>
    <property type="project" value="InterPro"/>
</dbReference>
<dbReference type="GO" id="GO:0005856">
    <property type="term" value="C:cytoskeleton"/>
    <property type="evidence" value="ECO:0007669"/>
    <property type="project" value="UniProtKB-SubCell"/>
</dbReference>
<dbReference type="InterPro" id="IPR001752">
    <property type="entry name" value="Kinesin_motor_dom"/>
</dbReference>
<dbReference type="GO" id="GO:0008017">
    <property type="term" value="F:microtubule binding"/>
    <property type="evidence" value="ECO:0007669"/>
    <property type="project" value="InterPro"/>
</dbReference>
<feature type="region of interest" description="Disordered" evidence="7">
    <location>
        <begin position="171"/>
        <end position="196"/>
    </location>
</feature>
<keyword evidence="6" id="KW-0505">Motor protein</keyword>
<keyword evidence="4 6" id="KW-0067">ATP-binding</keyword>
<dbReference type="AlphaFoldDB" id="A0A4X1SK45"/>
<keyword evidence="3 6" id="KW-0547">Nucleotide-binding</keyword>
<evidence type="ECO:0000313" key="9">
    <source>
        <dbReference type="Ensembl" id="ENSSSCP00070002743.1"/>
    </source>
</evidence>
<evidence type="ECO:0000259" key="8">
    <source>
        <dbReference type="PROSITE" id="PS50067"/>
    </source>
</evidence>
<dbReference type="PANTHER" id="PTHR47969">
    <property type="entry name" value="CHROMOSOME-ASSOCIATED KINESIN KIF4A-RELATED"/>
    <property type="match status" value="1"/>
</dbReference>
<dbReference type="Proteomes" id="UP000314985">
    <property type="component" value="Chromosome 10"/>
</dbReference>
<reference evidence="9" key="2">
    <citation type="submission" date="2025-08" db="UniProtKB">
        <authorList>
            <consortium name="Ensembl"/>
        </authorList>
    </citation>
    <scope>IDENTIFICATION</scope>
</reference>
<proteinExistence type="inferred from homology"/>
<organism evidence="9 10">
    <name type="scientific">Sus scrofa</name>
    <name type="common">Pig</name>
    <dbReference type="NCBI Taxonomy" id="9823"/>
    <lineage>
        <taxon>Eukaryota</taxon>
        <taxon>Metazoa</taxon>
        <taxon>Chordata</taxon>
        <taxon>Craniata</taxon>
        <taxon>Vertebrata</taxon>
        <taxon>Euteleostomi</taxon>
        <taxon>Mammalia</taxon>
        <taxon>Eutheria</taxon>
        <taxon>Laurasiatheria</taxon>
        <taxon>Artiodactyla</taxon>
        <taxon>Suina</taxon>
        <taxon>Suidae</taxon>
        <taxon>Sus</taxon>
    </lineage>
</organism>
<keyword evidence="2" id="KW-0963">Cytoplasm</keyword>
<feature type="domain" description="Kinesin motor" evidence="8">
    <location>
        <begin position="20"/>
        <end position="196"/>
    </location>
</feature>
<dbReference type="InterPro" id="IPR027640">
    <property type="entry name" value="Kinesin-like_fam"/>
</dbReference>
<evidence type="ECO:0000313" key="10">
    <source>
        <dbReference type="Proteomes" id="UP000314985"/>
    </source>
</evidence>
<evidence type="ECO:0000256" key="2">
    <source>
        <dbReference type="ARBA" id="ARBA00022490"/>
    </source>
</evidence>
<evidence type="ECO:0000256" key="4">
    <source>
        <dbReference type="ARBA" id="ARBA00022840"/>
    </source>
</evidence>
<dbReference type="PANTHER" id="PTHR47969:SF32">
    <property type="entry name" value="KINESIN-LIKE PROTEIN KIF21B ISOFORM X1"/>
    <property type="match status" value="1"/>
</dbReference>
<evidence type="ECO:0000256" key="3">
    <source>
        <dbReference type="ARBA" id="ARBA00022741"/>
    </source>
</evidence>
<comment type="subcellular location">
    <subcellularLocation>
        <location evidence="1">Cytoplasm</location>
        <location evidence="1">Cytoskeleton</location>
    </subcellularLocation>
</comment>
<dbReference type="SUPFAM" id="SSF52540">
    <property type="entry name" value="P-loop containing nucleoside triphosphate hydrolases"/>
    <property type="match status" value="1"/>
</dbReference>
<dbReference type="GO" id="GO:0005524">
    <property type="term" value="F:ATP binding"/>
    <property type="evidence" value="ECO:0007669"/>
    <property type="project" value="UniProtKB-UniRule"/>
</dbReference>
<dbReference type="Ensembl" id="ENSSSCT00070003315.1">
    <property type="protein sequence ID" value="ENSSSCP00070002743.1"/>
    <property type="gene ID" value="ENSSSCG00070001775.1"/>
</dbReference>
<evidence type="ECO:0000256" key="5">
    <source>
        <dbReference type="ARBA" id="ARBA00023212"/>
    </source>
</evidence>
<keyword evidence="5" id="KW-0206">Cytoskeleton</keyword>
<comment type="similarity">
    <text evidence="6">Belongs to the TRAFAC class myosin-kinesin ATPase superfamily. Kinesin family.</text>
</comment>
<sequence>MPSSPTLLLSLGARSRPVPGTKAAPLIRPQLSKEKIEGCHICTSVTPGEPQVLLGKDKAFTYDFVFDLDTWQERVYSTCVSKLVEGCFEGYNATVLAYGQTGAGKTYTMGTGFDMATSEEEQGIIPRAIAHLFGGIAERKRRAQEQGVAGPEFKVSAQFLEVPWPRGGKAGVAGPWKLGSPPGLREEPWEPRGVCK</sequence>
<evidence type="ECO:0000256" key="7">
    <source>
        <dbReference type="SAM" id="MobiDB-lite"/>
    </source>
</evidence>
<reference evidence="9 10" key="1">
    <citation type="submission" date="2017-08" db="EMBL/GenBank/DDBJ databases">
        <title>USMARCv1.0.</title>
        <authorList>
            <person name="Hannum G.I."/>
            <person name="Koren S."/>
            <person name="Schroeder S.G."/>
            <person name="Chin S.C."/>
            <person name="Nonneman D.J."/>
            <person name="Becker S.A."/>
            <person name="Rosen B.D."/>
            <person name="Bickhart D.M."/>
            <person name="Putnam N.H."/>
            <person name="Green R.E."/>
            <person name="Tuggle C.K."/>
            <person name="Liu H."/>
            <person name="Rohrer G.A."/>
            <person name="Warr A."/>
            <person name="Hall R."/>
            <person name="Kim K."/>
            <person name="Hume D.A."/>
            <person name="Talbot R."/>
            <person name="Chow W."/>
            <person name="Howe K."/>
            <person name="Schwartz A.S."/>
            <person name="Watson M."/>
            <person name="Archibald A.L."/>
            <person name="Phillippy A.M."/>
            <person name="Smith T.P.L."/>
        </authorList>
    </citation>
    <scope>NUCLEOTIDE SEQUENCE [LARGE SCALE GENOMIC DNA]</scope>
</reference>
<dbReference type="InterPro" id="IPR027417">
    <property type="entry name" value="P-loop_NTPase"/>
</dbReference>
<dbReference type="Gene3D" id="3.40.850.10">
    <property type="entry name" value="Kinesin motor domain"/>
    <property type="match status" value="1"/>
</dbReference>